<accession>A0A4P9Y675</accession>
<evidence type="ECO:0000256" key="6">
    <source>
        <dbReference type="SAM" id="Phobius"/>
    </source>
</evidence>
<dbReference type="InterPro" id="IPR036259">
    <property type="entry name" value="MFS_trans_sf"/>
</dbReference>
<feature type="transmembrane region" description="Helical" evidence="6">
    <location>
        <begin position="168"/>
        <end position="190"/>
    </location>
</feature>
<feature type="domain" description="Major facilitator superfamily (MFS) profile" evidence="7">
    <location>
        <begin position="45"/>
        <end position="439"/>
    </location>
</feature>
<name>A0A4P9Y675_9FUNG</name>
<dbReference type="PANTHER" id="PTHR23508:SF10">
    <property type="entry name" value="CARBOXYLIC ACID TRANSPORTER PROTEIN HOMOLOG"/>
    <property type="match status" value="1"/>
</dbReference>
<evidence type="ECO:0000256" key="1">
    <source>
        <dbReference type="ARBA" id="ARBA00004141"/>
    </source>
</evidence>
<keyword evidence="2 6" id="KW-0812">Transmembrane</keyword>
<proteinExistence type="predicted"/>
<feature type="transmembrane region" description="Helical" evidence="6">
    <location>
        <begin position="135"/>
        <end position="156"/>
    </location>
</feature>
<feature type="transmembrane region" description="Helical" evidence="6">
    <location>
        <begin position="418"/>
        <end position="436"/>
    </location>
</feature>
<keyword evidence="9" id="KW-1185">Reference proteome</keyword>
<feature type="transmembrane region" description="Helical" evidence="6">
    <location>
        <begin position="83"/>
        <end position="103"/>
    </location>
</feature>
<evidence type="ECO:0000256" key="2">
    <source>
        <dbReference type="ARBA" id="ARBA00022692"/>
    </source>
</evidence>
<dbReference type="CDD" id="cd17316">
    <property type="entry name" value="MFS_SV2_like"/>
    <property type="match status" value="1"/>
</dbReference>
<dbReference type="SUPFAM" id="SSF103473">
    <property type="entry name" value="MFS general substrate transporter"/>
    <property type="match status" value="1"/>
</dbReference>
<feature type="transmembrane region" description="Helical" evidence="6">
    <location>
        <begin position="43"/>
        <end position="63"/>
    </location>
</feature>
<keyword evidence="3 6" id="KW-1133">Transmembrane helix</keyword>
<keyword evidence="4 6" id="KW-0472">Membrane</keyword>
<evidence type="ECO:0000313" key="8">
    <source>
        <dbReference type="EMBL" id="RKP14527.1"/>
    </source>
</evidence>
<evidence type="ECO:0000256" key="5">
    <source>
        <dbReference type="SAM" id="MobiDB-lite"/>
    </source>
</evidence>
<dbReference type="OrthoDB" id="5296287at2759"/>
<dbReference type="InterPro" id="IPR005829">
    <property type="entry name" value="Sugar_transporter_CS"/>
</dbReference>
<feature type="transmembrane region" description="Helical" evidence="6">
    <location>
        <begin position="289"/>
        <end position="310"/>
    </location>
</feature>
<reference evidence="9" key="1">
    <citation type="journal article" date="2018" name="Nat. Microbiol.">
        <title>Leveraging single-cell genomics to expand the fungal tree of life.</title>
        <authorList>
            <person name="Ahrendt S.R."/>
            <person name="Quandt C.A."/>
            <person name="Ciobanu D."/>
            <person name="Clum A."/>
            <person name="Salamov A."/>
            <person name="Andreopoulos B."/>
            <person name="Cheng J.F."/>
            <person name="Woyke T."/>
            <person name="Pelin A."/>
            <person name="Henrissat B."/>
            <person name="Reynolds N.K."/>
            <person name="Benny G.L."/>
            <person name="Smith M.E."/>
            <person name="James T.Y."/>
            <person name="Grigoriev I.V."/>
        </authorList>
    </citation>
    <scope>NUCLEOTIDE SEQUENCE [LARGE SCALE GENOMIC DNA]</scope>
</reference>
<dbReference type="PROSITE" id="PS50850">
    <property type="entry name" value="MFS"/>
    <property type="match status" value="1"/>
</dbReference>
<feature type="transmembrane region" description="Helical" evidence="6">
    <location>
        <begin position="249"/>
        <end position="269"/>
    </location>
</feature>
<dbReference type="AlphaFoldDB" id="A0A4P9Y675"/>
<dbReference type="Pfam" id="PF07690">
    <property type="entry name" value="MFS_1"/>
    <property type="match status" value="1"/>
</dbReference>
<sequence length="485" mass="53543">MANTKEKVGRAIASWARSWTKLPPRSNAVNPFKLLASLNRQQSMAFAAAFLGWTLDGMDFFMVTMNLKDIAKEFDVSVTQLSWSITITLMLRPVGALLFGLAADKWGRRWPLMIDIIMFSAFELGTGFTQTYTQFFIMRLFFGIAMGGEWGLGAALAMETLPQEARGIFSGIFQEGYSLGYLLAAVIYLGRDTIGWRGMFWIGCCPALLTIFIRFFVEESHTYELAKKQREKRNISFIKEIGNLVKQHYLLLFYGICLMSAFNFMSHGSQDLYPTFLQSSPLNYSPGRTTVTAVVYNIGAIIGGIIFGYVSQIFGRRRTMILTACCGACFIPLWASTTQPFGGVLMGSFFLQLFVQGAWGVIPVHINELSPAGFRGTFPGLLYQCGNLVSSAASTIQSQLAAKSPTPDGHPDYSRVQMIFMGSIFAAVVVFAFIGPEECGADLDQKELDLGREHGEQDHESDLVIESSGEKALEAGDMADAKAKV</sequence>
<protein>
    <submittedName>
        <fullName evidence="8">Major facilitator superfamily domain-containing protein</fullName>
    </submittedName>
</protein>
<dbReference type="PANTHER" id="PTHR23508">
    <property type="entry name" value="CARBOXYLIC ACID TRANSPORTER PROTEIN HOMOLOG"/>
    <property type="match status" value="1"/>
</dbReference>
<evidence type="ECO:0000256" key="4">
    <source>
        <dbReference type="ARBA" id="ARBA00023136"/>
    </source>
</evidence>
<evidence type="ECO:0000256" key="3">
    <source>
        <dbReference type="ARBA" id="ARBA00022989"/>
    </source>
</evidence>
<feature type="transmembrane region" description="Helical" evidence="6">
    <location>
        <begin position="196"/>
        <end position="217"/>
    </location>
</feature>
<dbReference type="GO" id="GO:0046943">
    <property type="term" value="F:carboxylic acid transmembrane transporter activity"/>
    <property type="evidence" value="ECO:0007669"/>
    <property type="project" value="TreeGrafter"/>
</dbReference>
<dbReference type="InterPro" id="IPR011701">
    <property type="entry name" value="MFS"/>
</dbReference>
<evidence type="ECO:0000313" key="9">
    <source>
        <dbReference type="Proteomes" id="UP000267251"/>
    </source>
</evidence>
<organism evidence="8 9">
    <name type="scientific">Piptocephalis cylindrospora</name>
    <dbReference type="NCBI Taxonomy" id="1907219"/>
    <lineage>
        <taxon>Eukaryota</taxon>
        <taxon>Fungi</taxon>
        <taxon>Fungi incertae sedis</taxon>
        <taxon>Zoopagomycota</taxon>
        <taxon>Zoopagomycotina</taxon>
        <taxon>Zoopagomycetes</taxon>
        <taxon>Zoopagales</taxon>
        <taxon>Piptocephalidaceae</taxon>
        <taxon>Piptocephalis</taxon>
    </lineage>
</organism>
<feature type="transmembrane region" description="Helical" evidence="6">
    <location>
        <begin position="110"/>
        <end position="129"/>
    </location>
</feature>
<dbReference type="GO" id="GO:0005886">
    <property type="term" value="C:plasma membrane"/>
    <property type="evidence" value="ECO:0007669"/>
    <property type="project" value="TreeGrafter"/>
</dbReference>
<dbReference type="Proteomes" id="UP000267251">
    <property type="component" value="Unassembled WGS sequence"/>
</dbReference>
<dbReference type="PROSITE" id="PS00217">
    <property type="entry name" value="SUGAR_TRANSPORT_2"/>
    <property type="match status" value="1"/>
</dbReference>
<feature type="region of interest" description="Disordered" evidence="5">
    <location>
        <begin position="451"/>
        <end position="485"/>
    </location>
</feature>
<dbReference type="Gene3D" id="1.20.1250.20">
    <property type="entry name" value="MFS general substrate transporter like domains"/>
    <property type="match status" value="2"/>
</dbReference>
<evidence type="ECO:0000259" key="7">
    <source>
        <dbReference type="PROSITE" id="PS50850"/>
    </source>
</evidence>
<gene>
    <name evidence="8" type="ORF">BJ684DRAFT_8441</name>
</gene>
<dbReference type="InterPro" id="IPR020846">
    <property type="entry name" value="MFS_dom"/>
</dbReference>
<dbReference type="EMBL" id="KZ987823">
    <property type="protein sequence ID" value="RKP14527.1"/>
    <property type="molecule type" value="Genomic_DNA"/>
</dbReference>
<comment type="subcellular location">
    <subcellularLocation>
        <location evidence="1">Membrane</location>
        <topology evidence="1">Multi-pass membrane protein</topology>
    </subcellularLocation>
</comment>
<feature type="transmembrane region" description="Helical" evidence="6">
    <location>
        <begin position="341"/>
        <end position="362"/>
    </location>
</feature>